<keyword evidence="2" id="KW-0808">Transferase</keyword>
<keyword evidence="8" id="KW-1185">Reference proteome</keyword>
<dbReference type="STRING" id="4795.A0A225X2P6"/>
<dbReference type="Gene3D" id="1.10.510.10">
    <property type="entry name" value="Transferase(Phosphotransferase) domain 1"/>
    <property type="match status" value="1"/>
</dbReference>
<dbReference type="PANTHER" id="PTHR24345">
    <property type="entry name" value="SERINE/THREONINE-PROTEIN KINASE PLK"/>
    <property type="match status" value="1"/>
</dbReference>
<dbReference type="GO" id="GO:0005524">
    <property type="term" value="F:ATP binding"/>
    <property type="evidence" value="ECO:0007669"/>
    <property type="project" value="UniProtKB-KW"/>
</dbReference>
<evidence type="ECO:0000256" key="5">
    <source>
        <dbReference type="ARBA" id="ARBA00022840"/>
    </source>
</evidence>
<dbReference type="PROSITE" id="PS50011">
    <property type="entry name" value="PROTEIN_KINASE_DOM"/>
    <property type="match status" value="1"/>
</dbReference>
<keyword evidence="5" id="KW-0067">ATP-binding</keyword>
<evidence type="ECO:0000313" key="7">
    <source>
        <dbReference type="EMBL" id="OWZ23489.1"/>
    </source>
</evidence>
<dbReference type="EMBL" id="NBNE01000060">
    <property type="protein sequence ID" value="OWZ23489.1"/>
    <property type="molecule type" value="Genomic_DNA"/>
</dbReference>
<gene>
    <name evidence="7" type="ORF">PHMEG_0001619</name>
</gene>
<accession>A0A225X2P6</accession>
<protein>
    <submittedName>
        <fullName evidence="7">Serine/threonine protein kinase</fullName>
    </submittedName>
</protein>
<keyword evidence="4 7" id="KW-0418">Kinase</keyword>
<evidence type="ECO:0000256" key="2">
    <source>
        <dbReference type="ARBA" id="ARBA00022679"/>
    </source>
</evidence>
<evidence type="ECO:0000259" key="6">
    <source>
        <dbReference type="PROSITE" id="PS50011"/>
    </source>
</evidence>
<sequence length="116" mass="12720">MCNSGRVGKEAYMAPEIVAGESYDPALADVWSLGIMWFVMLTGSPLMSLAVPSEKAFGALEKHGVGVVLEIWGHKDRISRSTISLLDKVLQINPRQRIALDQLLAHPVFSAVETER</sequence>
<name>A0A225X2P6_9STRA</name>
<organism evidence="7 8">
    <name type="scientific">Phytophthora megakarya</name>
    <dbReference type="NCBI Taxonomy" id="4795"/>
    <lineage>
        <taxon>Eukaryota</taxon>
        <taxon>Sar</taxon>
        <taxon>Stramenopiles</taxon>
        <taxon>Oomycota</taxon>
        <taxon>Peronosporomycetes</taxon>
        <taxon>Peronosporales</taxon>
        <taxon>Peronosporaceae</taxon>
        <taxon>Phytophthora</taxon>
    </lineage>
</organism>
<dbReference type="GO" id="GO:0004674">
    <property type="term" value="F:protein serine/threonine kinase activity"/>
    <property type="evidence" value="ECO:0007669"/>
    <property type="project" value="UniProtKB-KW"/>
</dbReference>
<dbReference type="AlphaFoldDB" id="A0A225X2P6"/>
<comment type="caution">
    <text evidence="7">The sequence shown here is derived from an EMBL/GenBank/DDBJ whole genome shotgun (WGS) entry which is preliminary data.</text>
</comment>
<evidence type="ECO:0000313" key="8">
    <source>
        <dbReference type="Proteomes" id="UP000198211"/>
    </source>
</evidence>
<dbReference type="OrthoDB" id="125413at2759"/>
<dbReference type="GO" id="GO:0005634">
    <property type="term" value="C:nucleus"/>
    <property type="evidence" value="ECO:0007669"/>
    <property type="project" value="TreeGrafter"/>
</dbReference>
<reference evidence="8" key="1">
    <citation type="submission" date="2017-03" db="EMBL/GenBank/DDBJ databases">
        <title>Phytopthora megakarya and P. palmivora, two closely related causual agents of cacao black pod achieved similar genome size and gene model numbers by different mechanisms.</title>
        <authorList>
            <person name="Ali S."/>
            <person name="Shao J."/>
            <person name="Larry D.J."/>
            <person name="Kronmiller B."/>
            <person name="Shen D."/>
            <person name="Strem M.D."/>
            <person name="Melnick R.L."/>
            <person name="Guiltinan M.J."/>
            <person name="Tyler B.M."/>
            <person name="Meinhardt L.W."/>
            <person name="Bailey B.A."/>
        </authorList>
    </citation>
    <scope>NUCLEOTIDE SEQUENCE [LARGE SCALE GENOMIC DNA]</scope>
    <source>
        <strain evidence="8">zdho120</strain>
    </source>
</reference>
<dbReference type="Pfam" id="PF00069">
    <property type="entry name" value="Pkinase"/>
    <property type="match status" value="1"/>
</dbReference>
<dbReference type="SUPFAM" id="SSF56112">
    <property type="entry name" value="Protein kinase-like (PK-like)"/>
    <property type="match status" value="1"/>
</dbReference>
<keyword evidence="1 7" id="KW-0723">Serine/threonine-protein kinase</keyword>
<feature type="domain" description="Protein kinase" evidence="6">
    <location>
        <begin position="1"/>
        <end position="109"/>
    </location>
</feature>
<dbReference type="Proteomes" id="UP000198211">
    <property type="component" value="Unassembled WGS sequence"/>
</dbReference>
<evidence type="ECO:0000256" key="3">
    <source>
        <dbReference type="ARBA" id="ARBA00022741"/>
    </source>
</evidence>
<keyword evidence="3" id="KW-0547">Nucleotide-binding</keyword>
<evidence type="ECO:0000256" key="1">
    <source>
        <dbReference type="ARBA" id="ARBA00022527"/>
    </source>
</evidence>
<dbReference type="InterPro" id="IPR011009">
    <property type="entry name" value="Kinase-like_dom_sf"/>
</dbReference>
<dbReference type="InterPro" id="IPR000719">
    <property type="entry name" value="Prot_kinase_dom"/>
</dbReference>
<evidence type="ECO:0000256" key="4">
    <source>
        <dbReference type="ARBA" id="ARBA00022777"/>
    </source>
</evidence>
<dbReference type="PANTHER" id="PTHR24345:SF91">
    <property type="entry name" value="SERINE_THREONINE-PROTEIN KINASE PLK4"/>
    <property type="match status" value="1"/>
</dbReference>
<proteinExistence type="predicted"/>